<keyword evidence="3" id="KW-0560">Oxidoreductase</keyword>
<gene>
    <name evidence="6" type="ORF">FME351_LOCUS32521</name>
    <name evidence="5" type="ORF">KIK155_LOCUS7914</name>
    <name evidence="8" type="ORF">TOA249_LOCUS20218</name>
    <name evidence="7" type="ORF">TSG867_LOCUS23410</name>
</gene>
<evidence type="ECO:0000256" key="2">
    <source>
        <dbReference type="ARBA" id="ARBA00022857"/>
    </source>
</evidence>
<dbReference type="Proteomes" id="UP000663869">
    <property type="component" value="Unassembled WGS sequence"/>
</dbReference>
<dbReference type="GO" id="GO:0016491">
    <property type="term" value="F:oxidoreductase activity"/>
    <property type="evidence" value="ECO:0007669"/>
    <property type="project" value="UniProtKB-KW"/>
</dbReference>
<dbReference type="EMBL" id="CAJNYU010004660">
    <property type="protein sequence ID" value="CAF3781383.1"/>
    <property type="molecule type" value="Genomic_DNA"/>
</dbReference>
<keyword evidence="2" id="KW-0521">NADP</keyword>
<evidence type="ECO:0000256" key="4">
    <source>
        <dbReference type="RuleBase" id="RU000363"/>
    </source>
</evidence>
<dbReference type="PRINTS" id="PR00081">
    <property type="entry name" value="GDHRDH"/>
</dbReference>
<dbReference type="EMBL" id="CAJNYV010001020">
    <property type="protein sequence ID" value="CAF3398768.1"/>
    <property type="molecule type" value="Genomic_DNA"/>
</dbReference>
<dbReference type="Proteomes" id="UP000663862">
    <property type="component" value="Unassembled WGS sequence"/>
</dbReference>
<dbReference type="Proteomes" id="UP000663838">
    <property type="component" value="Unassembled WGS sequence"/>
</dbReference>
<dbReference type="AlphaFoldDB" id="A0A817ZYM8"/>
<dbReference type="Pfam" id="PF00106">
    <property type="entry name" value="adh_short"/>
    <property type="match status" value="1"/>
</dbReference>
<evidence type="ECO:0000313" key="8">
    <source>
        <dbReference type="EMBL" id="CAF4748680.1"/>
    </source>
</evidence>
<evidence type="ECO:0000313" key="6">
    <source>
        <dbReference type="EMBL" id="CAF3781383.1"/>
    </source>
</evidence>
<proteinExistence type="inferred from homology"/>
<dbReference type="Gene3D" id="3.40.50.720">
    <property type="entry name" value="NAD(P)-binding Rossmann-like Domain"/>
    <property type="match status" value="1"/>
</dbReference>
<name>A0A817ZYM8_9BILA</name>
<reference evidence="5" key="1">
    <citation type="submission" date="2021-02" db="EMBL/GenBank/DDBJ databases">
        <authorList>
            <person name="Nowell W R."/>
        </authorList>
    </citation>
    <scope>NUCLEOTIDE SEQUENCE</scope>
</reference>
<organism evidence="5 9">
    <name type="scientific">Rotaria socialis</name>
    <dbReference type="NCBI Taxonomy" id="392032"/>
    <lineage>
        <taxon>Eukaryota</taxon>
        <taxon>Metazoa</taxon>
        <taxon>Spiralia</taxon>
        <taxon>Gnathifera</taxon>
        <taxon>Rotifera</taxon>
        <taxon>Eurotatoria</taxon>
        <taxon>Bdelloidea</taxon>
        <taxon>Philodinida</taxon>
        <taxon>Philodinidae</taxon>
        <taxon>Rotaria</taxon>
    </lineage>
</organism>
<dbReference type="EMBL" id="CAJOBS010001638">
    <property type="protein sequence ID" value="CAF4748680.1"/>
    <property type="molecule type" value="Genomic_DNA"/>
</dbReference>
<accession>A0A817ZYM8</accession>
<dbReference type="InterPro" id="IPR002347">
    <property type="entry name" value="SDR_fam"/>
</dbReference>
<evidence type="ECO:0000313" key="5">
    <source>
        <dbReference type="EMBL" id="CAF3398768.1"/>
    </source>
</evidence>
<evidence type="ECO:0000313" key="7">
    <source>
        <dbReference type="EMBL" id="CAF4533090.1"/>
    </source>
</evidence>
<dbReference type="PANTHER" id="PTHR43963:SF6">
    <property type="entry name" value="CHAIN DEHYDROGENASE FAMILY PROTEIN, PUTATIVE (AFU_ORTHOLOGUE AFUA_3G15350)-RELATED"/>
    <property type="match status" value="1"/>
</dbReference>
<dbReference type="PANTHER" id="PTHR43963">
    <property type="entry name" value="CARBONYL REDUCTASE 1-RELATED"/>
    <property type="match status" value="1"/>
</dbReference>
<dbReference type="Proteomes" id="UP000663865">
    <property type="component" value="Unassembled WGS sequence"/>
</dbReference>
<evidence type="ECO:0000256" key="3">
    <source>
        <dbReference type="ARBA" id="ARBA00023002"/>
    </source>
</evidence>
<evidence type="ECO:0000313" key="9">
    <source>
        <dbReference type="Proteomes" id="UP000663865"/>
    </source>
</evidence>
<dbReference type="PRINTS" id="PR00080">
    <property type="entry name" value="SDRFAMILY"/>
</dbReference>
<comment type="similarity">
    <text evidence="1 4">Belongs to the short-chain dehydrogenases/reductases (SDR) family.</text>
</comment>
<sequence>MSSTEQKRTILVTGANRGIGFLIVKKLAKESPPDSTIILLGSRDLKRGEDALIQLGSPSNVHVLQLDTSSRESIIRAKDEINQKYGGQLDVVINNAAITRKDLSVDAAREIFGTNYYGVKILNEYLFPLMQENGRIINVSSRVGPNVLYEASQALQQKYTSSTLTKYQLDQLVEEFISAIDTNTLEHLGYNIESTDLIYGVSKAALNALTQVEAYEWSNNKNLLVVSVTPGFCATDMTEHAPDARPAELGADSILSIASASRNELRNGGFYRDGHQIPLISVRMSR</sequence>
<dbReference type="EMBL" id="CAJOBQ010002011">
    <property type="protein sequence ID" value="CAF4533090.1"/>
    <property type="molecule type" value="Genomic_DNA"/>
</dbReference>
<dbReference type="InterPro" id="IPR036291">
    <property type="entry name" value="NAD(P)-bd_dom_sf"/>
</dbReference>
<protein>
    <submittedName>
        <fullName evidence="5">Uncharacterized protein</fullName>
    </submittedName>
</protein>
<comment type="caution">
    <text evidence="5">The sequence shown here is derived from an EMBL/GenBank/DDBJ whole genome shotgun (WGS) entry which is preliminary data.</text>
</comment>
<evidence type="ECO:0000256" key="1">
    <source>
        <dbReference type="ARBA" id="ARBA00006484"/>
    </source>
</evidence>
<dbReference type="SUPFAM" id="SSF51735">
    <property type="entry name" value="NAD(P)-binding Rossmann-fold domains"/>
    <property type="match status" value="1"/>
</dbReference>